<dbReference type="PATRIC" id="fig|1286094.4.peg.6037"/>
<dbReference type="RefSeq" id="WP_016644232.1">
    <property type="nucleotide sequence ID" value="NZ_AOPZ01000361.1"/>
</dbReference>
<protein>
    <submittedName>
        <fullName evidence="1">Uncharacterized protein</fullName>
    </submittedName>
</protein>
<proteinExistence type="predicted"/>
<dbReference type="EMBL" id="AOPZ01000361">
    <property type="protein sequence ID" value="EPH40896.1"/>
    <property type="molecule type" value="Genomic_DNA"/>
</dbReference>
<accession>S3ZB04</accession>
<evidence type="ECO:0000313" key="1">
    <source>
        <dbReference type="EMBL" id="EPH40896.1"/>
    </source>
</evidence>
<dbReference type="AlphaFoldDB" id="S3ZB04"/>
<evidence type="ECO:0000313" key="2">
    <source>
        <dbReference type="Proteomes" id="UP000014629"/>
    </source>
</evidence>
<dbReference type="Proteomes" id="UP000014629">
    <property type="component" value="Unassembled WGS sequence"/>
</dbReference>
<comment type="caution">
    <text evidence="1">The sequence shown here is derived from an EMBL/GenBank/DDBJ whole genome shotgun (WGS) entry which is preliminary data.</text>
</comment>
<name>S3ZB04_9ACTN</name>
<gene>
    <name evidence="1" type="ORF">STRAU_6111</name>
</gene>
<reference evidence="1 2" key="1">
    <citation type="submission" date="2013-02" db="EMBL/GenBank/DDBJ databases">
        <title>Draft Genome Sequence of Streptomyces aurantiacus, Which Produces Setomimycin.</title>
        <authorList>
            <person name="Gruening B.A."/>
            <person name="Praeg A."/>
            <person name="Erxleben A."/>
            <person name="Guenther S."/>
            <person name="Mueller M."/>
        </authorList>
    </citation>
    <scope>NUCLEOTIDE SEQUENCE [LARGE SCALE GENOMIC DNA]</scope>
    <source>
        <strain evidence="1 2">JA 4570</strain>
    </source>
</reference>
<organism evidence="1 2">
    <name type="scientific">Streptomyces aurantiacus JA 4570</name>
    <dbReference type="NCBI Taxonomy" id="1286094"/>
    <lineage>
        <taxon>Bacteria</taxon>
        <taxon>Bacillati</taxon>
        <taxon>Actinomycetota</taxon>
        <taxon>Actinomycetes</taxon>
        <taxon>Kitasatosporales</taxon>
        <taxon>Streptomycetaceae</taxon>
        <taxon>Streptomyces</taxon>
        <taxon>Streptomyces aurantiacus group</taxon>
    </lineage>
</organism>
<sequence length="77" mass="8176">MSARLVELSPERERAIRAAAAALVDAVAERAARTPREAAEAAFYPGHPLGSVEAIEAEITARREREAALPTELPLAA</sequence>
<keyword evidence="2" id="KW-1185">Reference proteome</keyword>